<evidence type="ECO:0000256" key="2">
    <source>
        <dbReference type="SAM" id="MobiDB-lite"/>
    </source>
</evidence>
<comment type="caution">
    <text evidence="4">The sequence shown here is derived from an EMBL/GenBank/DDBJ whole genome shotgun (WGS) entry which is preliminary data.</text>
</comment>
<dbReference type="Proteomes" id="UP000603865">
    <property type="component" value="Unassembled WGS sequence"/>
</dbReference>
<accession>A0A918F316</accession>
<keyword evidence="1" id="KW-0479">Metal-binding</keyword>
<evidence type="ECO:0000259" key="3">
    <source>
        <dbReference type="SMART" id="SM00835"/>
    </source>
</evidence>
<evidence type="ECO:0000313" key="4">
    <source>
        <dbReference type="EMBL" id="GGQ96542.1"/>
    </source>
</evidence>
<dbReference type="PANTHER" id="PTHR35848">
    <property type="entry name" value="OXALATE-BINDING PROTEIN"/>
    <property type="match status" value="1"/>
</dbReference>
<dbReference type="SUPFAM" id="SSF51182">
    <property type="entry name" value="RmlC-like cupins"/>
    <property type="match status" value="1"/>
</dbReference>
<evidence type="ECO:0000313" key="5">
    <source>
        <dbReference type="Proteomes" id="UP000603865"/>
    </source>
</evidence>
<proteinExistence type="predicted"/>
<dbReference type="RefSeq" id="WP_189088028.1">
    <property type="nucleotide sequence ID" value="NZ_BMQL01000002.1"/>
</dbReference>
<dbReference type="SMART" id="SM00835">
    <property type="entry name" value="Cupin_1"/>
    <property type="match status" value="1"/>
</dbReference>
<feature type="domain" description="Cupin type-1" evidence="3">
    <location>
        <begin position="1"/>
        <end position="125"/>
    </location>
</feature>
<dbReference type="CDD" id="cd02208">
    <property type="entry name" value="cupin_RmlC-like"/>
    <property type="match status" value="1"/>
</dbReference>
<dbReference type="InterPro" id="IPR013096">
    <property type="entry name" value="Cupin_2"/>
</dbReference>
<dbReference type="EMBL" id="BMQL01000002">
    <property type="protein sequence ID" value="GGQ96542.1"/>
    <property type="molecule type" value="Genomic_DNA"/>
</dbReference>
<feature type="region of interest" description="Disordered" evidence="2">
    <location>
        <begin position="1"/>
        <end position="24"/>
    </location>
</feature>
<dbReference type="GO" id="GO:0046872">
    <property type="term" value="F:metal ion binding"/>
    <property type="evidence" value="ECO:0007669"/>
    <property type="project" value="UniProtKB-KW"/>
</dbReference>
<reference evidence="4" key="2">
    <citation type="submission" date="2020-09" db="EMBL/GenBank/DDBJ databases">
        <authorList>
            <person name="Sun Q."/>
            <person name="Ohkuma M."/>
        </authorList>
    </citation>
    <scope>NUCLEOTIDE SEQUENCE</scope>
    <source>
        <strain evidence="4">JCM 31311</strain>
    </source>
</reference>
<reference evidence="4" key="1">
    <citation type="journal article" date="2014" name="Int. J. Syst. Evol. Microbiol.">
        <title>Complete genome sequence of Corynebacterium casei LMG S-19264T (=DSM 44701T), isolated from a smear-ripened cheese.</title>
        <authorList>
            <consortium name="US DOE Joint Genome Institute (JGI-PGF)"/>
            <person name="Walter F."/>
            <person name="Albersmeier A."/>
            <person name="Kalinowski J."/>
            <person name="Ruckert C."/>
        </authorList>
    </citation>
    <scope>NUCLEOTIDE SEQUENCE</scope>
    <source>
        <strain evidence="4">JCM 31311</strain>
    </source>
</reference>
<name>A0A918F316_9DEIO</name>
<dbReference type="Pfam" id="PF07883">
    <property type="entry name" value="Cupin_2"/>
    <property type="match status" value="1"/>
</dbReference>
<dbReference type="InterPro" id="IPR011051">
    <property type="entry name" value="RmlC_Cupin_sf"/>
</dbReference>
<gene>
    <name evidence="4" type="ORF">GCM10008957_06000</name>
</gene>
<protein>
    <recommendedName>
        <fullName evidence="3">Cupin type-1 domain-containing protein</fullName>
    </recommendedName>
</protein>
<dbReference type="InterPro" id="IPR014710">
    <property type="entry name" value="RmlC-like_jellyroll"/>
</dbReference>
<dbReference type="AlphaFoldDB" id="A0A918F316"/>
<keyword evidence="5" id="KW-1185">Reference proteome</keyword>
<evidence type="ECO:0000256" key="1">
    <source>
        <dbReference type="ARBA" id="ARBA00022723"/>
    </source>
</evidence>
<dbReference type="InterPro" id="IPR051610">
    <property type="entry name" value="GPI/OXD"/>
</dbReference>
<dbReference type="Gene3D" id="2.60.120.10">
    <property type="entry name" value="Jelly Rolls"/>
    <property type="match status" value="1"/>
</dbReference>
<sequence length="125" mass="13472">MTLLPQTPRQTTETPNGNSVTALATPSLGATDISVIRQRQRPGGFNPPHFHDREELTVLLEGRVNVSVNGEQTTLEAGDTLLIPASVLHSIENTGDTDAQWLIVSAAGIRFFSEAGDEMHPGWAK</sequence>
<dbReference type="InterPro" id="IPR006045">
    <property type="entry name" value="Cupin_1"/>
</dbReference>
<organism evidence="4 5">
    <name type="scientific">Deinococcus ruber</name>
    <dbReference type="NCBI Taxonomy" id="1848197"/>
    <lineage>
        <taxon>Bacteria</taxon>
        <taxon>Thermotogati</taxon>
        <taxon>Deinococcota</taxon>
        <taxon>Deinococci</taxon>
        <taxon>Deinococcales</taxon>
        <taxon>Deinococcaceae</taxon>
        <taxon>Deinococcus</taxon>
    </lineage>
</organism>